<reference evidence="2 3" key="1">
    <citation type="submission" date="2020-07" db="EMBL/GenBank/DDBJ databases">
        <title>non toxigenic Corynebacterium sp. nov from a clinical source.</title>
        <authorList>
            <person name="Bernier A.-M."/>
            <person name="Bernard K."/>
        </authorList>
    </citation>
    <scope>NUCLEOTIDE SEQUENCE [LARGE SCALE GENOMIC DNA]</scope>
    <source>
        <strain evidence="3">NML 93-0612</strain>
    </source>
</reference>
<gene>
    <name evidence="2" type="ORF">HW450_04455</name>
</gene>
<evidence type="ECO:0000259" key="1">
    <source>
        <dbReference type="PROSITE" id="PS51459"/>
    </source>
</evidence>
<dbReference type="InterPro" id="IPR003812">
    <property type="entry name" value="Fido"/>
</dbReference>
<sequence>MEENGFASRDWGLLGSALKRPWMTFDGTELYPSIWLKTAALLDSIESSHPLIDGNKRLGALLGIMMLQLHGIDDHMSDDDYWFELVCAIATNHPDIESIASNLETRFSELG</sequence>
<accession>A0A7G5FIL1</accession>
<dbReference type="AlphaFoldDB" id="A0A7G5FIL1"/>
<dbReference type="PROSITE" id="PS51459">
    <property type="entry name" value="FIDO"/>
    <property type="match status" value="1"/>
</dbReference>
<keyword evidence="3" id="KW-1185">Reference proteome</keyword>
<dbReference type="SUPFAM" id="SSF140931">
    <property type="entry name" value="Fic-like"/>
    <property type="match status" value="1"/>
</dbReference>
<protein>
    <submittedName>
        <fullName evidence="2">Fic family protein</fullName>
    </submittedName>
</protein>
<feature type="domain" description="Fido" evidence="1">
    <location>
        <begin position="1"/>
        <end position="105"/>
    </location>
</feature>
<dbReference type="Pfam" id="PF02661">
    <property type="entry name" value="Fic"/>
    <property type="match status" value="1"/>
</dbReference>
<evidence type="ECO:0000313" key="3">
    <source>
        <dbReference type="Proteomes" id="UP000515570"/>
    </source>
</evidence>
<organism evidence="2 3">
    <name type="scientific">Corynebacterium hindlerae</name>
    <dbReference type="NCBI Taxonomy" id="699041"/>
    <lineage>
        <taxon>Bacteria</taxon>
        <taxon>Bacillati</taxon>
        <taxon>Actinomycetota</taxon>
        <taxon>Actinomycetes</taxon>
        <taxon>Mycobacteriales</taxon>
        <taxon>Corynebacteriaceae</taxon>
        <taxon>Corynebacterium</taxon>
    </lineage>
</organism>
<dbReference type="InterPro" id="IPR053737">
    <property type="entry name" value="Type_II_TA_Toxin"/>
</dbReference>
<dbReference type="Proteomes" id="UP000515570">
    <property type="component" value="Chromosome"/>
</dbReference>
<dbReference type="EMBL" id="CP059833">
    <property type="protein sequence ID" value="QMV86452.1"/>
    <property type="molecule type" value="Genomic_DNA"/>
</dbReference>
<evidence type="ECO:0000313" key="2">
    <source>
        <dbReference type="EMBL" id="QMV86452.1"/>
    </source>
</evidence>
<name>A0A7G5FIL1_9CORY</name>
<proteinExistence type="predicted"/>
<dbReference type="InterPro" id="IPR036597">
    <property type="entry name" value="Fido-like_dom_sf"/>
</dbReference>
<dbReference type="Gene3D" id="1.20.120.1870">
    <property type="entry name" value="Fic/DOC protein, Fido domain"/>
    <property type="match status" value="1"/>
</dbReference>